<accession>A0A1E1K1N8</accession>
<keyword evidence="2" id="KW-1185">Reference proteome</keyword>
<dbReference type="AlphaFoldDB" id="A0A1E1K1N8"/>
<gene>
    <name evidence="1" type="ORF">RAG0_02566</name>
</gene>
<dbReference type="InterPro" id="IPR036249">
    <property type="entry name" value="Thioredoxin-like_sf"/>
</dbReference>
<evidence type="ECO:0000313" key="2">
    <source>
        <dbReference type="Proteomes" id="UP000178912"/>
    </source>
</evidence>
<dbReference type="Proteomes" id="UP000178912">
    <property type="component" value="Unassembled WGS sequence"/>
</dbReference>
<evidence type="ECO:0000313" key="1">
    <source>
        <dbReference type="EMBL" id="CZS92036.1"/>
    </source>
</evidence>
<dbReference type="OrthoDB" id="249703at2759"/>
<dbReference type="Gene3D" id="1.20.1050.10">
    <property type="match status" value="1"/>
</dbReference>
<organism evidence="1 2">
    <name type="scientific">Rhynchosporium agropyri</name>
    <dbReference type="NCBI Taxonomy" id="914238"/>
    <lineage>
        <taxon>Eukaryota</taxon>
        <taxon>Fungi</taxon>
        <taxon>Dikarya</taxon>
        <taxon>Ascomycota</taxon>
        <taxon>Pezizomycotina</taxon>
        <taxon>Leotiomycetes</taxon>
        <taxon>Helotiales</taxon>
        <taxon>Ploettnerulaceae</taxon>
        <taxon>Rhynchosporium</taxon>
    </lineage>
</organism>
<protein>
    <recommendedName>
        <fullName evidence="3">GST N-terminal domain-containing protein</fullName>
    </recommendedName>
</protein>
<sequence length="205" mass="23289">METTNLVKFSTVGVARIQLLRTFTRLGCQSCDSSRYFTSAERVLIARKVKKHSSNGLVPIITPISASPSLEINDSLSICEYLAESYPEFNLWPRDQHLRALARSATPEMQSGYSETRNRYNTNFVAIYNGIVPATFQSKNEIDRLLAVWNQSRIVTMERSKVLGEKDEGFLFGEFGIACAFFWHVLWRFRKYGLQLDAASSEVLA</sequence>
<dbReference type="SUPFAM" id="SSF52833">
    <property type="entry name" value="Thioredoxin-like"/>
    <property type="match status" value="1"/>
</dbReference>
<proteinExistence type="predicted"/>
<name>A0A1E1K1N8_9HELO</name>
<evidence type="ECO:0008006" key="3">
    <source>
        <dbReference type="Google" id="ProtNLM"/>
    </source>
</evidence>
<reference evidence="2" key="1">
    <citation type="submission" date="2016-03" db="EMBL/GenBank/DDBJ databases">
        <authorList>
            <person name="Guldener U."/>
        </authorList>
    </citation>
    <scope>NUCLEOTIDE SEQUENCE [LARGE SCALE GENOMIC DNA]</scope>
    <source>
        <strain evidence="2">04CH-RAC-A.6.1</strain>
    </source>
</reference>
<dbReference type="EMBL" id="FJUX01000011">
    <property type="protein sequence ID" value="CZS92036.1"/>
    <property type="molecule type" value="Genomic_DNA"/>
</dbReference>